<organism evidence="3 4">
    <name type="scientific">Desulfobacter hydrogenophilus</name>
    <dbReference type="NCBI Taxonomy" id="2291"/>
    <lineage>
        <taxon>Bacteria</taxon>
        <taxon>Pseudomonadati</taxon>
        <taxon>Thermodesulfobacteriota</taxon>
        <taxon>Desulfobacteria</taxon>
        <taxon>Desulfobacterales</taxon>
        <taxon>Desulfobacteraceae</taxon>
        <taxon>Desulfobacter</taxon>
    </lineage>
</organism>
<evidence type="ECO:0000313" key="4">
    <source>
        <dbReference type="Proteomes" id="UP000248798"/>
    </source>
</evidence>
<protein>
    <recommendedName>
        <fullName evidence="1">DUF5619 domain-containing protein</fullName>
    </recommendedName>
</protein>
<evidence type="ECO:0000313" key="2">
    <source>
        <dbReference type="EMBL" id="QBH14151.1"/>
    </source>
</evidence>
<dbReference type="EMBL" id="CP036313">
    <property type="protein sequence ID" value="QBH14151.1"/>
    <property type="molecule type" value="Genomic_DNA"/>
</dbReference>
<dbReference type="Proteomes" id="UP000248798">
    <property type="component" value="Unassembled WGS sequence"/>
</dbReference>
<gene>
    <name evidence="3" type="ORF">DO021_13130</name>
    <name evidence="2" type="ORF">EYB58_15255</name>
</gene>
<sequence length="102" mass="11718">MTQFFSDPGNTFHEVIEETVDDPNLNFQQAEALAKKIAQKKSKSCMILSWKNGKTGEFYPTRECGTQKKPAWIYYAQVRGANLTININNGEYIFMILTIEDF</sequence>
<dbReference type="Pfam" id="PF18505">
    <property type="entry name" value="DUF5619"/>
    <property type="match status" value="1"/>
</dbReference>
<dbReference type="EMBL" id="QLNI01000025">
    <property type="protein sequence ID" value="RAM01560.1"/>
    <property type="molecule type" value="Genomic_DNA"/>
</dbReference>
<dbReference type="Gene3D" id="3.30.1490.340">
    <property type="match status" value="1"/>
</dbReference>
<feature type="domain" description="DUF5619" evidence="1">
    <location>
        <begin position="14"/>
        <end position="96"/>
    </location>
</feature>
<dbReference type="Proteomes" id="UP000293902">
    <property type="component" value="Chromosome"/>
</dbReference>
<evidence type="ECO:0000313" key="5">
    <source>
        <dbReference type="Proteomes" id="UP000293902"/>
    </source>
</evidence>
<dbReference type="RefSeq" id="WP_111957390.1">
    <property type="nucleotide sequence ID" value="NZ_CP036313.1"/>
</dbReference>
<dbReference type="OrthoDB" id="5518218at2"/>
<dbReference type="AlphaFoldDB" id="A0A328FCV2"/>
<evidence type="ECO:0000259" key="1">
    <source>
        <dbReference type="Pfam" id="PF18505"/>
    </source>
</evidence>
<reference evidence="2 5" key="2">
    <citation type="submission" date="2019-02" db="EMBL/GenBank/DDBJ databases">
        <title>Complete genome sequence of Desulfobacter hydrogenophilus AcRS1.</title>
        <authorList>
            <person name="Marietou A."/>
            <person name="Lund M.B."/>
            <person name="Marshall I.P.G."/>
            <person name="Schreiber L."/>
            <person name="Jorgensen B."/>
        </authorList>
    </citation>
    <scope>NUCLEOTIDE SEQUENCE [LARGE SCALE GENOMIC DNA]</scope>
    <source>
        <strain evidence="2 5">AcRS1</strain>
    </source>
</reference>
<evidence type="ECO:0000313" key="3">
    <source>
        <dbReference type="EMBL" id="RAM01560.1"/>
    </source>
</evidence>
<accession>A0A328FCV2</accession>
<dbReference type="InterPro" id="IPR041145">
    <property type="entry name" value="DUF5619"/>
</dbReference>
<proteinExistence type="predicted"/>
<keyword evidence="5" id="KW-1185">Reference proteome</keyword>
<name>A0A328FCV2_9BACT</name>
<reference evidence="3 4" key="1">
    <citation type="submission" date="2018-06" db="EMBL/GenBank/DDBJ databases">
        <title>Complete Genome Sequence of Desulfobacter hydrogenophilus (DSM3380).</title>
        <authorList>
            <person name="Marietou A."/>
            <person name="Schreiber L."/>
            <person name="Marshall I."/>
            <person name="Jorgensen B."/>
        </authorList>
    </citation>
    <scope>NUCLEOTIDE SEQUENCE [LARGE SCALE GENOMIC DNA]</scope>
    <source>
        <strain evidence="3 4">DSM 3380</strain>
    </source>
</reference>